<feature type="compositionally biased region" description="Polar residues" evidence="1">
    <location>
        <begin position="75"/>
        <end position="89"/>
    </location>
</feature>
<keyword evidence="3" id="KW-1185">Reference proteome</keyword>
<name>A0AAQ4ENG0_AMBAM</name>
<feature type="compositionally biased region" description="Basic residues" evidence="1">
    <location>
        <begin position="90"/>
        <end position="104"/>
    </location>
</feature>
<dbReference type="EMBL" id="JARKHS020013087">
    <property type="protein sequence ID" value="KAK8776324.1"/>
    <property type="molecule type" value="Genomic_DNA"/>
</dbReference>
<evidence type="ECO:0000313" key="2">
    <source>
        <dbReference type="EMBL" id="KAK8776324.1"/>
    </source>
</evidence>
<protein>
    <submittedName>
        <fullName evidence="2">Uncharacterized protein</fullName>
    </submittedName>
</protein>
<reference evidence="2 3" key="1">
    <citation type="journal article" date="2023" name="Arcadia Sci">
        <title>De novo assembly of a long-read Amblyomma americanum tick genome.</title>
        <authorList>
            <person name="Chou S."/>
            <person name="Poskanzer K.E."/>
            <person name="Rollins M."/>
            <person name="Thuy-Boun P.S."/>
        </authorList>
    </citation>
    <scope>NUCLEOTIDE SEQUENCE [LARGE SCALE GENOMIC DNA]</scope>
    <source>
        <strain evidence="2">F_SG_1</strain>
        <tissue evidence="2">Salivary glands</tissue>
    </source>
</reference>
<feature type="compositionally biased region" description="Low complexity" evidence="1">
    <location>
        <begin position="7"/>
        <end position="19"/>
    </location>
</feature>
<feature type="region of interest" description="Disordered" evidence="1">
    <location>
        <begin position="1"/>
        <end position="106"/>
    </location>
</feature>
<evidence type="ECO:0000313" key="3">
    <source>
        <dbReference type="Proteomes" id="UP001321473"/>
    </source>
</evidence>
<gene>
    <name evidence="2" type="ORF">V5799_030332</name>
</gene>
<dbReference type="AlphaFoldDB" id="A0AAQ4ENG0"/>
<proteinExistence type="predicted"/>
<organism evidence="2 3">
    <name type="scientific">Amblyomma americanum</name>
    <name type="common">Lone star tick</name>
    <dbReference type="NCBI Taxonomy" id="6943"/>
    <lineage>
        <taxon>Eukaryota</taxon>
        <taxon>Metazoa</taxon>
        <taxon>Ecdysozoa</taxon>
        <taxon>Arthropoda</taxon>
        <taxon>Chelicerata</taxon>
        <taxon>Arachnida</taxon>
        <taxon>Acari</taxon>
        <taxon>Parasitiformes</taxon>
        <taxon>Ixodida</taxon>
        <taxon>Ixodoidea</taxon>
        <taxon>Ixodidae</taxon>
        <taxon>Amblyomminae</taxon>
        <taxon>Amblyomma</taxon>
    </lineage>
</organism>
<dbReference type="Proteomes" id="UP001321473">
    <property type="component" value="Unassembled WGS sequence"/>
</dbReference>
<comment type="caution">
    <text evidence="2">The sequence shown here is derived from an EMBL/GenBank/DDBJ whole genome shotgun (WGS) entry which is preliminary data.</text>
</comment>
<feature type="compositionally biased region" description="Basic and acidic residues" evidence="1">
    <location>
        <begin position="33"/>
        <end position="45"/>
    </location>
</feature>
<evidence type="ECO:0000256" key="1">
    <source>
        <dbReference type="SAM" id="MobiDB-lite"/>
    </source>
</evidence>
<sequence length="125" mass="13776">MLSEISNGAAGDNGTNANAQSQEPTGLVGGADHSSRNENGSRPEYPEVIPNKSASDDTGSGSNQSQRTAYDVQVDSGQPNVQDTLSSFSQHRRKEGRRQKKTRALSRMNREELLESRDWRLVRMK</sequence>
<feature type="compositionally biased region" description="Polar residues" evidence="1">
    <location>
        <begin position="52"/>
        <end position="68"/>
    </location>
</feature>
<accession>A0AAQ4ENG0</accession>